<dbReference type="Proteomes" id="UP000245698">
    <property type="component" value="Unassembled WGS sequence"/>
</dbReference>
<dbReference type="EMBL" id="FUIG01000024">
    <property type="protein sequence ID" value="SJM31031.1"/>
    <property type="molecule type" value="Genomic_DNA"/>
</dbReference>
<reference evidence="2" key="1">
    <citation type="submission" date="2016-12" db="EMBL/GenBank/DDBJ databases">
        <authorList>
            <person name="Brunel B."/>
        </authorList>
    </citation>
    <scope>NUCLEOTIDE SEQUENCE [LARGE SCALE GENOMIC DNA]</scope>
</reference>
<gene>
    <name evidence="1" type="ORF">BQ8482_180259</name>
</gene>
<evidence type="ECO:0000313" key="2">
    <source>
        <dbReference type="Proteomes" id="UP000245698"/>
    </source>
</evidence>
<dbReference type="AlphaFoldDB" id="A0A2P9AIT4"/>
<protein>
    <submittedName>
        <fullName evidence="1">Uncharacterized protein</fullName>
    </submittedName>
</protein>
<keyword evidence="2" id="KW-1185">Reference proteome</keyword>
<name>A0A2P9AIT4_9HYPH</name>
<organism evidence="1 2">
    <name type="scientific">Mesorhizobium delmotii</name>
    <dbReference type="NCBI Taxonomy" id="1631247"/>
    <lineage>
        <taxon>Bacteria</taxon>
        <taxon>Pseudomonadati</taxon>
        <taxon>Pseudomonadota</taxon>
        <taxon>Alphaproteobacteria</taxon>
        <taxon>Hyphomicrobiales</taxon>
        <taxon>Phyllobacteriaceae</taxon>
        <taxon>Mesorhizobium</taxon>
    </lineage>
</organism>
<accession>A0A2P9AIT4</accession>
<proteinExistence type="predicted"/>
<evidence type="ECO:0000313" key="1">
    <source>
        <dbReference type="EMBL" id="SJM31031.1"/>
    </source>
</evidence>
<sequence length="116" mass="12602">MRRPFSFVPGIVSPDGAVVVAAHLLWEDNLVSDAFFGRQTRMPAPAVTPCSEAPEGGVHDKLYRADQLDGAGRQKCARVAEAARCRQEAAGRHGRLVQGVLPHHGRMRYGGDRRSA</sequence>